<dbReference type="AlphaFoldDB" id="A0A7J5DX34"/>
<protein>
    <submittedName>
        <fullName evidence="2">Uncharacterized protein</fullName>
    </submittedName>
</protein>
<keyword evidence="1" id="KW-0732">Signal</keyword>
<accession>A0A7J5DX34</accession>
<comment type="caution">
    <text evidence="2">The sequence shown here is derived from an EMBL/GenBank/DDBJ whole genome shotgun (WGS) entry which is preliminary data.</text>
</comment>
<organism evidence="2 3">
    <name type="scientific">Nocardioides simplex</name>
    <name type="common">Arthrobacter simplex</name>
    <dbReference type="NCBI Taxonomy" id="2045"/>
    <lineage>
        <taxon>Bacteria</taxon>
        <taxon>Bacillati</taxon>
        <taxon>Actinomycetota</taxon>
        <taxon>Actinomycetes</taxon>
        <taxon>Propionibacteriales</taxon>
        <taxon>Nocardioidaceae</taxon>
        <taxon>Pimelobacter</taxon>
    </lineage>
</organism>
<feature type="signal peptide" evidence="1">
    <location>
        <begin position="1"/>
        <end position="27"/>
    </location>
</feature>
<reference evidence="2 3" key="1">
    <citation type="submission" date="2019-09" db="EMBL/GenBank/DDBJ databases">
        <title>Pimelobacter sp. isolated from Paulinella.</title>
        <authorList>
            <person name="Jeong S.E."/>
        </authorList>
    </citation>
    <scope>NUCLEOTIDE SEQUENCE [LARGE SCALE GENOMIC DNA]</scope>
    <source>
        <strain evidence="2 3">Pch-N</strain>
    </source>
</reference>
<evidence type="ECO:0000313" key="3">
    <source>
        <dbReference type="Proteomes" id="UP000449906"/>
    </source>
</evidence>
<dbReference type="Proteomes" id="UP000449906">
    <property type="component" value="Unassembled WGS sequence"/>
</dbReference>
<evidence type="ECO:0000256" key="1">
    <source>
        <dbReference type="SAM" id="SignalP"/>
    </source>
</evidence>
<evidence type="ECO:0000313" key="2">
    <source>
        <dbReference type="EMBL" id="KAB2810571.1"/>
    </source>
</evidence>
<feature type="chain" id="PRO_5029776443" evidence="1">
    <location>
        <begin position="28"/>
        <end position="233"/>
    </location>
</feature>
<name>A0A7J5DX34_NOCSI</name>
<gene>
    <name evidence="2" type="ORF">F9L07_00960</name>
</gene>
<proteinExistence type="predicted"/>
<sequence length="233" mass="24608">MRVVRDALAIGVGVLALTLGSAAVGHADNEFGGAVRTDIQFVDGFRGTQEIRTNPPAVASVTYAHPFQVHFPNGRFFAIGTYKGAAVAGCSAQMAGRWSAYTDGVKANGDYFCTTEKVDAFGVGAKPSLRLAHAACGAQGGWGAYLDGERVSCRAAWATTTAISVGVALETAAPGGTIPADRNIDVIHRELEFHSAYLDVWAPMAPNARRVDPRYVVEVPGPRRVRSFLGVLD</sequence>
<dbReference type="EMBL" id="WBVM01000001">
    <property type="protein sequence ID" value="KAB2810571.1"/>
    <property type="molecule type" value="Genomic_DNA"/>
</dbReference>
<dbReference type="RefSeq" id="WP_151577864.1">
    <property type="nucleotide sequence ID" value="NZ_WBVM01000001.1"/>
</dbReference>